<dbReference type="Proteomes" id="UP001596317">
    <property type="component" value="Unassembled WGS sequence"/>
</dbReference>
<protein>
    <submittedName>
        <fullName evidence="2">Uncharacterized protein</fullName>
    </submittedName>
</protein>
<name>A0ABW1ZJ22_9DEIO</name>
<evidence type="ECO:0000256" key="1">
    <source>
        <dbReference type="SAM" id="SignalP"/>
    </source>
</evidence>
<evidence type="ECO:0000313" key="2">
    <source>
        <dbReference type="EMBL" id="MFC6660434.1"/>
    </source>
</evidence>
<comment type="caution">
    <text evidence="2">The sequence shown here is derived from an EMBL/GenBank/DDBJ whole genome shotgun (WGS) entry which is preliminary data.</text>
</comment>
<evidence type="ECO:0000313" key="3">
    <source>
        <dbReference type="Proteomes" id="UP001596317"/>
    </source>
</evidence>
<organism evidence="2 3">
    <name type="scientific">Deinococcus multiflagellatus</name>
    <dbReference type="NCBI Taxonomy" id="1656887"/>
    <lineage>
        <taxon>Bacteria</taxon>
        <taxon>Thermotogati</taxon>
        <taxon>Deinococcota</taxon>
        <taxon>Deinococci</taxon>
        <taxon>Deinococcales</taxon>
        <taxon>Deinococcaceae</taxon>
        <taxon>Deinococcus</taxon>
    </lineage>
</organism>
<dbReference type="EMBL" id="JBHSWB010000001">
    <property type="protein sequence ID" value="MFC6660434.1"/>
    <property type="molecule type" value="Genomic_DNA"/>
</dbReference>
<proteinExistence type="predicted"/>
<dbReference type="RefSeq" id="WP_224606360.1">
    <property type="nucleotide sequence ID" value="NZ_JAIQXV010000004.1"/>
</dbReference>
<reference evidence="3" key="1">
    <citation type="journal article" date="2019" name="Int. J. Syst. Evol. Microbiol.">
        <title>The Global Catalogue of Microorganisms (GCM) 10K type strain sequencing project: providing services to taxonomists for standard genome sequencing and annotation.</title>
        <authorList>
            <consortium name="The Broad Institute Genomics Platform"/>
            <consortium name="The Broad Institute Genome Sequencing Center for Infectious Disease"/>
            <person name="Wu L."/>
            <person name="Ma J."/>
        </authorList>
    </citation>
    <scope>NUCLEOTIDE SEQUENCE [LARGE SCALE GENOMIC DNA]</scope>
    <source>
        <strain evidence="3">CCUG 63830</strain>
    </source>
</reference>
<sequence>MKRAVWRPLALVAVLGLLAAAEWQARQGRAAQAQAARAYAQAVRAAAQQAWSSDPGRPFVEVGSAESCGGPAYRGVRAPQGLGNCEVTRLPVGFEVNLTLGRVTLRSAAR</sequence>
<feature type="chain" id="PRO_5045732281" evidence="1">
    <location>
        <begin position="26"/>
        <end position="110"/>
    </location>
</feature>
<accession>A0ABW1ZJ22</accession>
<keyword evidence="3" id="KW-1185">Reference proteome</keyword>
<keyword evidence="1" id="KW-0732">Signal</keyword>
<gene>
    <name evidence="2" type="ORF">ACFP90_08715</name>
</gene>
<feature type="signal peptide" evidence="1">
    <location>
        <begin position="1"/>
        <end position="25"/>
    </location>
</feature>